<keyword evidence="2" id="KW-1185">Reference proteome</keyword>
<proteinExistence type="predicted"/>
<gene>
    <name evidence="1" type="ORF">M9458_036812</name>
</gene>
<organism evidence="1 2">
    <name type="scientific">Cirrhinus mrigala</name>
    <name type="common">Mrigala</name>
    <dbReference type="NCBI Taxonomy" id="683832"/>
    <lineage>
        <taxon>Eukaryota</taxon>
        <taxon>Metazoa</taxon>
        <taxon>Chordata</taxon>
        <taxon>Craniata</taxon>
        <taxon>Vertebrata</taxon>
        <taxon>Euteleostomi</taxon>
        <taxon>Actinopterygii</taxon>
        <taxon>Neopterygii</taxon>
        <taxon>Teleostei</taxon>
        <taxon>Ostariophysi</taxon>
        <taxon>Cypriniformes</taxon>
        <taxon>Cyprinidae</taxon>
        <taxon>Labeoninae</taxon>
        <taxon>Labeonini</taxon>
        <taxon>Cirrhinus</taxon>
    </lineage>
</organism>
<feature type="non-terminal residue" evidence="1">
    <location>
        <position position="54"/>
    </location>
</feature>
<sequence>MMNRAAVRMRRRMMMKGFNNARHFLHSDCVTEQKTVVLQKQENEGFGFVLRGAK</sequence>
<evidence type="ECO:0000313" key="1">
    <source>
        <dbReference type="EMBL" id="KAL0168590.1"/>
    </source>
</evidence>
<comment type="caution">
    <text evidence="1">The sequence shown here is derived from an EMBL/GenBank/DDBJ whole genome shotgun (WGS) entry which is preliminary data.</text>
</comment>
<dbReference type="Gene3D" id="2.30.42.10">
    <property type="match status" value="1"/>
</dbReference>
<dbReference type="Proteomes" id="UP001529510">
    <property type="component" value="Unassembled WGS sequence"/>
</dbReference>
<evidence type="ECO:0000313" key="2">
    <source>
        <dbReference type="Proteomes" id="UP001529510"/>
    </source>
</evidence>
<evidence type="ECO:0008006" key="3">
    <source>
        <dbReference type="Google" id="ProtNLM"/>
    </source>
</evidence>
<name>A0ABD0P3Q6_CIRMR</name>
<dbReference type="AlphaFoldDB" id="A0ABD0P3Q6"/>
<dbReference type="EMBL" id="JAMKFB020000018">
    <property type="protein sequence ID" value="KAL0168590.1"/>
    <property type="molecule type" value="Genomic_DNA"/>
</dbReference>
<dbReference type="InterPro" id="IPR036034">
    <property type="entry name" value="PDZ_sf"/>
</dbReference>
<protein>
    <recommendedName>
        <fullName evidence="3">PDZ domain-containing protein</fullName>
    </recommendedName>
</protein>
<accession>A0ABD0P3Q6</accession>
<reference evidence="1 2" key="1">
    <citation type="submission" date="2024-05" db="EMBL/GenBank/DDBJ databases">
        <title>Genome sequencing and assembly of Indian major carp, Cirrhinus mrigala (Hamilton, 1822).</title>
        <authorList>
            <person name="Mohindra V."/>
            <person name="Chowdhury L.M."/>
            <person name="Lal K."/>
            <person name="Jena J.K."/>
        </authorList>
    </citation>
    <scope>NUCLEOTIDE SEQUENCE [LARGE SCALE GENOMIC DNA]</scope>
    <source>
        <strain evidence="1">CM1030</strain>
        <tissue evidence="1">Blood</tissue>
    </source>
</reference>